<evidence type="ECO:0008006" key="3">
    <source>
        <dbReference type="Google" id="ProtNLM"/>
    </source>
</evidence>
<dbReference type="RefSeq" id="WP_218579600.1">
    <property type="nucleotide sequence ID" value="NZ_BAABGO010000025.1"/>
</dbReference>
<keyword evidence="2" id="KW-1185">Reference proteome</keyword>
<dbReference type="EMBL" id="BLPF01000004">
    <property type="protein sequence ID" value="GFJ85348.1"/>
    <property type="molecule type" value="Genomic_DNA"/>
</dbReference>
<proteinExistence type="predicted"/>
<dbReference type="AlphaFoldDB" id="A0A6V8KRT3"/>
<dbReference type="Proteomes" id="UP000482800">
    <property type="component" value="Unassembled WGS sequence"/>
</dbReference>
<gene>
    <name evidence="1" type="ORF">Phou_095280</name>
</gene>
<evidence type="ECO:0000313" key="1">
    <source>
        <dbReference type="EMBL" id="GFJ85348.1"/>
    </source>
</evidence>
<reference evidence="1 2" key="1">
    <citation type="submission" date="2020-03" db="EMBL/GenBank/DDBJ databases">
        <title>Whole genome shotgun sequence of Phytohabitans houttuyneae NBRC 108639.</title>
        <authorList>
            <person name="Komaki H."/>
            <person name="Tamura T."/>
        </authorList>
    </citation>
    <scope>NUCLEOTIDE SEQUENCE [LARGE SCALE GENOMIC DNA]</scope>
    <source>
        <strain evidence="1 2">NBRC 108639</strain>
    </source>
</reference>
<protein>
    <recommendedName>
        <fullName evidence="3">Roadblock/LAMTOR2 domain-containing protein</fullName>
    </recommendedName>
</protein>
<name>A0A6V8KRT3_9ACTN</name>
<sequence>MSGIDDCLAQAMAIHGAIGASIIDHTTGFAVGAVGRAPTDDADATWAGTAEIVNVAATGAPFASARPGDRVEDVIITTLDGYHLIQQVHTVFDSRLVLYLWLDRTQGNLAMARRQLRLLADGLAGAPADPRAAVIPAARASATAPVPSARR</sequence>
<accession>A0A6V8KRT3</accession>
<comment type="caution">
    <text evidence="1">The sequence shown here is derived from an EMBL/GenBank/DDBJ whole genome shotgun (WGS) entry which is preliminary data.</text>
</comment>
<organism evidence="1 2">
    <name type="scientific">Phytohabitans houttuyneae</name>
    <dbReference type="NCBI Taxonomy" id="1076126"/>
    <lineage>
        <taxon>Bacteria</taxon>
        <taxon>Bacillati</taxon>
        <taxon>Actinomycetota</taxon>
        <taxon>Actinomycetes</taxon>
        <taxon>Micromonosporales</taxon>
        <taxon>Micromonosporaceae</taxon>
    </lineage>
</organism>
<reference evidence="1 2" key="2">
    <citation type="submission" date="2020-03" db="EMBL/GenBank/DDBJ databases">
        <authorList>
            <person name="Ichikawa N."/>
            <person name="Kimura A."/>
            <person name="Kitahashi Y."/>
            <person name="Uohara A."/>
        </authorList>
    </citation>
    <scope>NUCLEOTIDE SEQUENCE [LARGE SCALE GENOMIC DNA]</scope>
    <source>
        <strain evidence="1 2">NBRC 108639</strain>
    </source>
</reference>
<evidence type="ECO:0000313" key="2">
    <source>
        <dbReference type="Proteomes" id="UP000482800"/>
    </source>
</evidence>